<accession>A0A0V0GYS8</accession>
<reference evidence="1" key="1">
    <citation type="submission" date="2015-12" db="EMBL/GenBank/DDBJ databases">
        <title>Gene expression during late stages of embryo sac development: a critical building block for successful pollen-pistil interactions.</title>
        <authorList>
            <person name="Liu Y."/>
            <person name="Joly V."/>
            <person name="Sabar M."/>
            <person name="Matton D.P."/>
        </authorList>
    </citation>
    <scope>NUCLEOTIDE SEQUENCE</scope>
</reference>
<proteinExistence type="predicted"/>
<dbReference type="EMBL" id="GEDG01028321">
    <property type="protein sequence ID" value="JAP13265.1"/>
    <property type="molecule type" value="Transcribed_RNA"/>
</dbReference>
<protein>
    <submittedName>
        <fullName evidence="1">Putative ovule protein</fullName>
    </submittedName>
</protein>
<organism evidence="1">
    <name type="scientific">Solanum chacoense</name>
    <name type="common">Chaco potato</name>
    <dbReference type="NCBI Taxonomy" id="4108"/>
    <lineage>
        <taxon>Eukaryota</taxon>
        <taxon>Viridiplantae</taxon>
        <taxon>Streptophyta</taxon>
        <taxon>Embryophyta</taxon>
        <taxon>Tracheophyta</taxon>
        <taxon>Spermatophyta</taxon>
        <taxon>Magnoliopsida</taxon>
        <taxon>eudicotyledons</taxon>
        <taxon>Gunneridae</taxon>
        <taxon>Pentapetalae</taxon>
        <taxon>asterids</taxon>
        <taxon>lamiids</taxon>
        <taxon>Solanales</taxon>
        <taxon>Solanaceae</taxon>
        <taxon>Solanoideae</taxon>
        <taxon>Solaneae</taxon>
        <taxon>Solanum</taxon>
    </lineage>
</organism>
<dbReference type="EMBL" id="GEDG01018987">
    <property type="protein sequence ID" value="JAP20321.1"/>
    <property type="molecule type" value="Transcribed_RNA"/>
</dbReference>
<dbReference type="AlphaFoldDB" id="A0A0V0GYS8"/>
<name>A0A0V0GYS8_SOLCH</name>
<sequence length="74" mass="8828">MPLLQKQFLTARKTLYFLDKYVFMAAARNTTTNFVIIYKGWLSKLLINNHEIHCDFWLSNNFLVNRDKCQNTVL</sequence>
<evidence type="ECO:0000313" key="1">
    <source>
        <dbReference type="EMBL" id="JAP13265.1"/>
    </source>
</evidence>